<dbReference type="Gene3D" id="3.40.50.1360">
    <property type="match status" value="1"/>
</dbReference>
<comment type="subunit">
    <text evidence="3">Homodimer.</text>
</comment>
<dbReference type="STRING" id="391626.OAN307_c16250"/>
<dbReference type="SUPFAM" id="SSF100950">
    <property type="entry name" value="NagB/RpiA/CoA transferase-like"/>
    <property type="match status" value="1"/>
</dbReference>
<dbReference type="InterPro" id="IPR037171">
    <property type="entry name" value="NagB/RpiA_transferase-like"/>
</dbReference>
<name>M9R6A5_9RHOB</name>
<dbReference type="NCBIfam" id="NF001924">
    <property type="entry name" value="PRK00702.1"/>
    <property type="match status" value="1"/>
</dbReference>
<dbReference type="Gene3D" id="3.30.70.260">
    <property type="match status" value="1"/>
</dbReference>
<evidence type="ECO:0000256" key="3">
    <source>
        <dbReference type="HAMAP-Rule" id="MF_00170"/>
    </source>
</evidence>
<dbReference type="EC" id="5.3.1.6" evidence="3"/>
<dbReference type="EMBL" id="CP003740">
    <property type="protein sequence ID" value="AGI67298.1"/>
    <property type="molecule type" value="Genomic_DNA"/>
</dbReference>
<reference evidence="4 5" key="1">
    <citation type="journal article" date="2013" name="PLoS ONE">
        <title>Poles Apart: Arctic and Antarctic Octadecabacter strains Share High Genome Plasticity and a New Type of Xanthorhodopsin.</title>
        <authorList>
            <person name="Vollmers J."/>
            <person name="Voget S."/>
            <person name="Dietrich S."/>
            <person name="Gollnow K."/>
            <person name="Smits M."/>
            <person name="Meyer K."/>
            <person name="Brinkhoff T."/>
            <person name="Simon M."/>
            <person name="Daniel R."/>
        </authorList>
    </citation>
    <scope>NUCLEOTIDE SEQUENCE [LARGE SCALE GENOMIC DNA]</scope>
    <source>
        <strain evidence="4 5">307</strain>
    </source>
</reference>
<organism evidence="4 5">
    <name type="scientific">Octadecabacter antarcticus 307</name>
    <dbReference type="NCBI Taxonomy" id="391626"/>
    <lineage>
        <taxon>Bacteria</taxon>
        <taxon>Pseudomonadati</taxon>
        <taxon>Pseudomonadota</taxon>
        <taxon>Alphaproteobacteria</taxon>
        <taxon>Rhodobacterales</taxon>
        <taxon>Roseobacteraceae</taxon>
        <taxon>Octadecabacter</taxon>
    </lineage>
</organism>
<gene>
    <name evidence="3 4" type="primary">rpiA</name>
    <name evidence="4" type="ORF">OAN307_c16250</name>
</gene>
<comment type="similarity">
    <text evidence="3">Belongs to the ribose 5-phosphate isomerase family.</text>
</comment>
<dbReference type="Proteomes" id="UP000005307">
    <property type="component" value="Chromosome"/>
</dbReference>
<comment type="catalytic activity">
    <reaction evidence="1 3">
        <text>aldehydo-D-ribose 5-phosphate = D-ribulose 5-phosphate</text>
        <dbReference type="Rhea" id="RHEA:14657"/>
        <dbReference type="ChEBI" id="CHEBI:58121"/>
        <dbReference type="ChEBI" id="CHEBI:58273"/>
        <dbReference type="EC" id="5.3.1.6"/>
    </reaction>
</comment>
<dbReference type="GO" id="GO:0005829">
    <property type="term" value="C:cytosol"/>
    <property type="evidence" value="ECO:0007669"/>
    <property type="project" value="TreeGrafter"/>
</dbReference>
<comment type="function">
    <text evidence="3">Catalyzes the reversible conversion of ribose-5-phosphate to ribulose 5-phosphate.</text>
</comment>
<dbReference type="PANTHER" id="PTHR11934">
    <property type="entry name" value="RIBOSE-5-PHOSPHATE ISOMERASE"/>
    <property type="match status" value="1"/>
</dbReference>
<dbReference type="CDD" id="cd01398">
    <property type="entry name" value="RPI_A"/>
    <property type="match status" value="1"/>
</dbReference>
<evidence type="ECO:0000256" key="1">
    <source>
        <dbReference type="ARBA" id="ARBA00001713"/>
    </source>
</evidence>
<feature type="binding site" evidence="3">
    <location>
        <position position="180"/>
    </location>
    <ligand>
        <name>substrate</name>
    </ligand>
</feature>
<feature type="active site" description="Proton acceptor" evidence="3">
    <location>
        <position position="162"/>
    </location>
</feature>
<dbReference type="UniPathway" id="UPA00115">
    <property type="reaction ID" value="UER00412"/>
</dbReference>
<keyword evidence="5" id="KW-1185">Reference proteome</keyword>
<dbReference type="FunFam" id="3.40.50.1360:FF:000001">
    <property type="entry name" value="Ribose-5-phosphate isomerase A"/>
    <property type="match status" value="1"/>
</dbReference>
<dbReference type="GO" id="GO:0006014">
    <property type="term" value="P:D-ribose metabolic process"/>
    <property type="evidence" value="ECO:0007669"/>
    <property type="project" value="TreeGrafter"/>
</dbReference>
<accession>M9R6A5</accession>
<evidence type="ECO:0000256" key="2">
    <source>
        <dbReference type="ARBA" id="ARBA00023235"/>
    </source>
</evidence>
<dbReference type="SUPFAM" id="SSF75445">
    <property type="entry name" value="D-ribose-5-phosphate isomerase (RpiA), lid domain"/>
    <property type="match status" value="1"/>
</dbReference>
<dbReference type="eggNOG" id="COG0120">
    <property type="taxonomic scope" value="Bacteria"/>
</dbReference>
<dbReference type="GO" id="GO:0004751">
    <property type="term" value="F:ribose-5-phosphate isomerase activity"/>
    <property type="evidence" value="ECO:0007669"/>
    <property type="project" value="UniProtKB-UniRule"/>
</dbReference>
<dbReference type="HAMAP" id="MF_00170">
    <property type="entry name" value="Rib_5P_isom_A"/>
    <property type="match status" value="1"/>
</dbReference>
<keyword evidence="2 3" id="KW-0413">Isomerase</keyword>
<dbReference type="AlphaFoldDB" id="M9R6A5"/>
<dbReference type="HOGENOM" id="CLU_056590_1_0_5"/>
<feature type="binding site" evidence="3">
    <location>
        <begin position="84"/>
        <end position="87"/>
    </location>
    <ligand>
        <name>substrate</name>
    </ligand>
</feature>
<dbReference type="InterPro" id="IPR020672">
    <property type="entry name" value="Ribose5P_isomerase_typA_subgr"/>
</dbReference>
<feature type="binding site" evidence="3">
    <location>
        <begin position="153"/>
        <end position="156"/>
    </location>
    <ligand>
        <name>substrate</name>
    </ligand>
</feature>
<dbReference type="PANTHER" id="PTHR11934:SF0">
    <property type="entry name" value="RIBOSE-5-PHOSPHATE ISOMERASE"/>
    <property type="match status" value="1"/>
</dbReference>
<sequence length="313" mass="33628">MSLTTFVPLENDTSTGVSGGGLQQILMQGSHHGEGRSIRAAASIHLAGATPMSFELSPIDKAKFVAAKQATQYVQDGMKVGLGTGSTAAWLVKCLGEMVEKDGLKIKGVPTSTRTAELARDVGIDVISLDEAKWLDLTIDGTDEYDGNLNLIKGGGGALLQEKIVATASDQMIVIADASKQVETLGHFPLPIEVIPFGWQTTKTLVEETLISMDVLGRQVSLRMNGDAPYYTDEGNHILDLHLNRIGNSRQFSLVINQIPGVVENGLFIDICDIVVIGYGDGRVKVRDINAGSVEESRIEFVETDNLFADLND</sequence>
<evidence type="ECO:0000313" key="4">
    <source>
        <dbReference type="EMBL" id="AGI67298.1"/>
    </source>
</evidence>
<proteinExistence type="inferred from homology"/>
<feature type="binding site" evidence="3">
    <location>
        <begin position="140"/>
        <end position="143"/>
    </location>
    <ligand>
        <name>substrate</name>
    </ligand>
</feature>
<dbReference type="GO" id="GO:0009052">
    <property type="term" value="P:pentose-phosphate shunt, non-oxidative branch"/>
    <property type="evidence" value="ECO:0007669"/>
    <property type="project" value="UniProtKB-UniRule"/>
</dbReference>
<protein>
    <recommendedName>
        <fullName evidence="3">Ribose-5-phosphate isomerase A</fullName>
        <ecNumber evidence="3">5.3.1.6</ecNumber>
    </recommendedName>
    <alternativeName>
        <fullName evidence="3">Phosphoriboisomerase A</fullName>
        <shortName evidence="3">PRI</shortName>
    </alternativeName>
</protein>
<dbReference type="InterPro" id="IPR004788">
    <property type="entry name" value="Ribose5P_isomerase_type_A"/>
</dbReference>
<dbReference type="KEGG" id="oat:OAN307_c16250"/>
<comment type="pathway">
    <text evidence="3">Carbohydrate degradation; pentose phosphate pathway; D-ribose 5-phosphate from D-ribulose 5-phosphate (non-oxidative stage): step 1/1.</text>
</comment>
<evidence type="ECO:0000313" key="5">
    <source>
        <dbReference type="Proteomes" id="UP000005307"/>
    </source>
</evidence>
<dbReference type="NCBIfam" id="TIGR00021">
    <property type="entry name" value="rpiA"/>
    <property type="match status" value="1"/>
</dbReference>
<dbReference type="Pfam" id="PF06026">
    <property type="entry name" value="Rib_5-P_isom_A"/>
    <property type="match status" value="1"/>
</dbReference>